<protein>
    <submittedName>
        <fullName evidence="1">444_t:CDS:1</fullName>
    </submittedName>
</protein>
<dbReference type="Proteomes" id="UP000789860">
    <property type="component" value="Unassembled WGS sequence"/>
</dbReference>
<feature type="non-terminal residue" evidence="1">
    <location>
        <position position="1"/>
    </location>
</feature>
<proteinExistence type="predicted"/>
<sequence length="211" mass="23958">TTSSRRNVLNRPSRRKQTTKKQPPKNETAIVATGSCRYDSSLGLLTKKFVCLLKEAKDGDLDLNTAATALKVQKRRIYDITNVLEGIGLIEKNSKNHVRWKGTQLQSAFSLRQNYKTKIEELRVANANLESERLELEKANQTVDINIKSIYETEERFAFVYKSEIENINAFRGDILIAVNSLSGVPLQMSEEIENGQTNRPLYRIHISNSS</sequence>
<keyword evidence="2" id="KW-1185">Reference proteome</keyword>
<accession>A0ACA9MY94</accession>
<evidence type="ECO:0000313" key="1">
    <source>
        <dbReference type="EMBL" id="CAG8605906.1"/>
    </source>
</evidence>
<comment type="caution">
    <text evidence="1">The sequence shown here is derived from an EMBL/GenBank/DDBJ whole genome shotgun (WGS) entry which is preliminary data.</text>
</comment>
<feature type="non-terminal residue" evidence="1">
    <location>
        <position position="211"/>
    </location>
</feature>
<evidence type="ECO:0000313" key="2">
    <source>
        <dbReference type="Proteomes" id="UP000789860"/>
    </source>
</evidence>
<reference evidence="1" key="1">
    <citation type="submission" date="2021-06" db="EMBL/GenBank/DDBJ databases">
        <authorList>
            <person name="Kallberg Y."/>
            <person name="Tangrot J."/>
            <person name="Rosling A."/>
        </authorList>
    </citation>
    <scope>NUCLEOTIDE SEQUENCE</scope>
    <source>
        <strain evidence="1">AU212A</strain>
    </source>
</reference>
<name>A0ACA9MY94_9GLOM</name>
<organism evidence="1 2">
    <name type="scientific">Scutellospora calospora</name>
    <dbReference type="NCBI Taxonomy" id="85575"/>
    <lineage>
        <taxon>Eukaryota</taxon>
        <taxon>Fungi</taxon>
        <taxon>Fungi incertae sedis</taxon>
        <taxon>Mucoromycota</taxon>
        <taxon>Glomeromycotina</taxon>
        <taxon>Glomeromycetes</taxon>
        <taxon>Diversisporales</taxon>
        <taxon>Gigasporaceae</taxon>
        <taxon>Scutellospora</taxon>
    </lineage>
</organism>
<dbReference type="EMBL" id="CAJVPM010015139">
    <property type="protein sequence ID" value="CAG8605906.1"/>
    <property type="molecule type" value="Genomic_DNA"/>
</dbReference>
<gene>
    <name evidence="1" type="ORF">SCALOS_LOCUS7096</name>
</gene>